<dbReference type="Proteomes" id="UP000051586">
    <property type="component" value="Unassembled WGS sequence"/>
</dbReference>
<accession>A0A0R2CJZ3</accession>
<dbReference type="RefSeq" id="WP_054691010.1">
    <property type="nucleotide sequence ID" value="NZ_AYZI01000004.1"/>
</dbReference>
<dbReference type="PATRIC" id="fig|1423745.4.peg.774"/>
<comment type="caution">
    <text evidence="1">The sequence shown here is derived from an EMBL/GenBank/DDBJ whole genome shotgun (WGS) entry which is preliminary data.</text>
</comment>
<proteinExistence type="predicted"/>
<sequence>MDEVTPKYVKSSMPIFADFTDEDVQARIDEAKTEVDVDKIDEKMVNVAIVTFARHLLYLDYFTGNGGVTSAGTLGNTQTIADMHNDDPYLQRYQSIVEKYGISSNYGSVTSDWYE</sequence>
<protein>
    <submittedName>
        <fullName evidence="1">Uncharacterized protein</fullName>
    </submittedName>
</protein>
<dbReference type="AlphaFoldDB" id="A0A0R2CJZ3"/>
<reference evidence="1 2" key="1">
    <citation type="journal article" date="2015" name="Genome Announc.">
        <title>Expanding the biotechnology potential of lactobacilli through comparative genomics of 213 strains and associated genera.</title>
        <authorList>
            <person name="Sun Z."/>
            <person name="Harris H.M."/>
            <person name="McCann A."/>
            <person name="Guo C."/>
            <person name="Argimon S."/>
            <person name="Zhang W."/>
            <person name="Yang X."/>
            <person name="Jeffery I.B."/>
            <person name="Cooney J.C."/>
            <person name="Kagawa T.F."/>
            <person name="Liu W."/>
            <person name="Song Y."/>
            <person name="Salvetti E."/>
            <person name="Wrobel A."/>
            <person name="Rasinkangas P."/>
            <person name="Parkhill J."/>
            <person name="Rea M.C."/>
            <person name="O'Sullivan O."/>
            <person name="Ritari J."/>
            <person name="Douillard F.P."/>
            <person name="Paul Ross R."/>
            <person name="Yang R."/>
            <person name="Briner A.E."/>
            <person name="Felis G.E."/>
            <person name="de Vos W.M."/>
            <person name="Barrangou R."/>
            <person name="Klaenhammer T.R."/>
            <person name="Caufield P.W."/>
            <person name="Cui Y."/>
            <person name="Zhang H."/>
            <person name="O'Toole P.W."/>
        </authorList>
    </citation>
    <scope>NUCLEOTIDE SEQUENCE [LARGE SCALE GENOMIC DNA]</scope>
    <source>
        <strain evidence="1 2">DSM 22689</strain>
    </source>
</reference>
<dbReference type="STRING" id="1423745.GCA_001311215_01855"/>
<gene>
    <name evidence="1" type="ORF">FC87_GL000726</name>
</gene>
<organism evidence="1 2">
    <name type="scientific">Fructilactobacillus florum DSM 22689 = JCM 16035</name>
    <dbReference type="NCBI Taxonomy" id="1423745"/>
    <lineage>
        <taxon>Bacteria</taxon>
        <taxon>Bacillati</taxon>
        <taxon>Bacillota</taxon>
        <taxon>Bacilli</taxon>
        <taxon>Lactobacillales</taxon>
        <taxon>Lactobacillaceae</taxon>
        <taxon>Fructilactobacillus</taxon>
    </lineage>
</organism>
<evidence type="ECO:0000313" key="1">
    <source>
        <dbReference type="EMBL" id="KRM91594.1"/>
    </source>
</evidence>
<dbReference type="EMBL" id="AYZI01000004">
    <property type="protein sequence ID" value="KRM91594.1"/>
    <property type="molecule type" value="Genomic_DNA"/>
</dbReference>
<name>A0A0R2CJZ3_9LACO</name>
<evidence type="ECO:0000313" key="2">
    <source>
        <dbReference type="Proteomes" id="UP000051586"/>
    </source>
</evidence>